<sequence length="61" mass="7310">MDEVKFEELCKQIFAINEKIRFVGIVENNKFFYKMREGINSYLSKKTNRRISSRSIEKMGN</sequence>
<organism evidence="1 2">
    <name type="scientific">Candidatus Nitrosopumilus koreensis AR1</name>
    <dbReference type="NCBI Taxonomy" id="1229908"/>
    <lineage>
        <taxon>Archaea</taxon>
        <taxon>Nitrososphaerota</taxon>
        <taxon>Nitrososphaeria</taxon>
        <taxon>Nitrosopumilales</taxon>
        <taxon>Nitrosopumilaceae</taxon>
        <taxon>Nitrosopumilus</taxon>
    </lineage>
</organism>
<evidence type="ECO:0000313" key="1">
    <source>
        <dbReference type="EMBL" id="AFS81356.1"/>
    </source>
</evidence>
<dbReference type="STRING" id="1229908.NKOR_07475"/>
<dbReference type="HOGENOM" id="CLU_2911313_0_0_2"/>
<dbReference type="EMBL" id="CP003842">
    <property type="protein sequence ID" value="AFS81356.1"/>
    <property type="molecule type" value="Genomic_DNA"/>
</dbReference>
<dbReference type="PATRIC" id="fig|1229908.8.peg.1618"/>
<accession>K0BA83</accession>
<gene>
    <name evidence="1" type="ORF">NKOR_07475</name>
</gene>
<evidence type="ECO:0000313" key="2">
    <source>
        <dbReference type="Proteomes" id="UP000006101"/>
    </source>
</evidence>
<dbReference type="KEGG" id="nkr:NKOR_07475"/>
<keyword evidence="2" id="KW-1185">Reference proteome</keyword>
<name>K0BA83_9ARCH</name>
<proteinExistence type="predicted"/>
<reference evidence="1 2" key="1">
    <citation type="journal article" date="2012" name="J. Bacteriol.">
        <title>Draft Genome Sequence of an Ammonia-Oxidizing Archaeon, "Candidatus Nitrosopumilus koreensis" AR1, from Marine Sediment.</title>
        <authorList>
            <person name="Park S.J."/>
            <person name="Kim J.G."/>
            <person name="Jung M.Y."/>
            <person name="Kim S.J."/>
            <person name="Cha I.T."/>
            <person name="Kwon K."/>
            <person name="Lee J.H."/>
            <person name="Rhee S.K."/>
        </authorList>
    </citation>
    <scope>NUCLEOTIDE SEQUENCE [LARGE SCALE GENOMIC DNA]</scope>
    <source>
        <strain evidence="1 2">AR1</strain>
    </source>
</reference>
<protein>
    <submittedName>
        <fullName evidence="1">Uncharacterized protein</fullName>
    </submittedName>
</protein>
<dbReference type="AlphaFoldDB" id="K0BA83"/>
<dbReference type="Proteomes" id="UP000006101">
    <property type="component" value="Chromosome"/>
</dbReference>